<name>A0ABU3TER0_9BACT</name>
<comment type="caution">
    <text evidence="2">The sequence shown here is derived from an EMBL/GenBank/DDBJ whole genome shotgun (WGS) entry which is preliminary data.</text>
</comment>
<keyword evidence="1" id="KW-0812">Transmembrane</keyword>
<evidence type="ECO:0008006" key="4">
    <source>
        <dbReference type="Google" id="ProtNLM"/>
    </source>
</evidence>
<reference evidence="2 3" key="1">
    <citation type="submission" date="2023-10" db="EMBL/GenBank/DDBJ databases">
        <title>Hymenobacter endophyticus sp. nov., an isolate from the leaf tissues of wheat.</title>
        <authorList>
            <person name="Dai Y."/>
        </authorList>
    </citation>
    <scope>NUCLEOTIDE SEQUENCE [LARGE SCALE GENOMIC DNA]</scope>
    <source>
        <strain evidence="2 3">ZK17L-C2</strain>
    </source>
</reference>
<evidence type="ECO:0000256" key="1">
    <source>
        <dbReference type="SAM" id="Phobius"/>
    </source>
</evidence>
<accession>A0ABU3TER0</accession>
<protein>
    <recommendedName>
        <fullName evidence="4">Oxalate:formate antiporter</fullName>
    </recommendedName>
</protein>
<dbReference type="RefSeq" id="WP_315997353.1">
    <property type="nucleotide sequence ID" value="NZ_JAWDJT010000002.1"/>
</dbReference>
<dbReference type="EMBL" id="JAWDJT010000002">
    <property type="protein sequence ID" value="MDU0369866.1"/>
    <property type="molecule type" value="Genomic_DNA"/>
</dbReference>
<proteinExistence type="predicted"/>
<dbReference type="Proteomes" id="UP001250698">
    <property type="component" value="Unassembled WGS sequence"/>
</dbReference>
<evidence type="ECO:0000313" key="3">
    <source>
        <dbReference type="Proteomes" id="UP001250698"/>
    </source>
</evidence>
<evidence type="ECO:0000313" key="2">
    <source>
        <dbReference type="EMBL" id="MDU0369866.1"/>
    </source>
</evidence>
<sequence length="52" mass="5302">MSTPSNSPTPSTTPAAEPAAVGGSAVIAWLYVGVPLLWGVSQTFIKALALFK</sequence>
<keyword evidence="1" id="KW-0472">Membrane</keyword>
<organism evidence="2 3">
    <name type="scientific">Hymenobacter endophyticus</name>
    <dbReference type="NCBI Taxonomy" id="3076335"/>
    <lineage>
        <taxon>Bacteria</taxon>
        <taxon>Pseudomonadati</taxon>
        <taxon>Bacteroidota</taxon>
        <taxon>Cytophagia</taxon>
        <taxon>Cytophagales</taxon>
        <taxon>Hymenobacteraceae</taxon>
        <taxon>Hymenobacter</taxon>
    </lineage>
</organism>
<keyword evidence="1" id="KW-1133">Transmembrane helix</keyword>
<keyword evidence="3" id="KW-1185">Reference proteome</keyword>
<gene>
    <name evidence="2" type="ORF">ROI90_05615</name>
</gene>
<feature type="transmembrane region" description="Helical" evidence="1">
    <location>
        <begin position="20"/>
        <end position="40"/>
    </location>
</feature>